<dbReference type="WBParaSite" id="Pan_g18333.t1">
    <property type="protein sequence ID" value="Pan_g18333.t1"/>
    <property type="gene ID" value="Pan_g18333"/>
</dbReference>
<dbReference type="AlphaFoldDB" id="A0A7E4VBL0"/>
<keyword evidence="1" id="KW-0732">Signal</keyword>
<protein>
    <submittedName>
        <fullName evidence="3">Secreted protein</fullName>
    </submittedName>
</protein>
<accession>A0A7E4VBL0</accession>
<keyword evidence="2" id="KW-1185">Reference proteome</keyword>
<sequence length="145" mass="15769">MHSLFLATCTLLLATLTNANNTSKVCHGYSILEKEAHCGPHGYLIGYGKKYCKRFHDPEYTNAFDAAGLTFIDCTTKCLLTEIKRIVATDESCDLISDDAFAQGRMQGVAFGCAATIGTLATVADYRATVADLPWSPLDNFNEMA</sequence>
<evidence type="ECO:0000313" key="3">
    <source>
        <dbReference type="WBParaSite" id="Pan_g18333.t1"/>
    </source>
</evidence>
<evidence type="ECO:0000313" key="2">
    <source>
        <dbReference type="Proteomes" id="UP000492821"/>
    </source>
</evidence>
<feature type="chain" id="PRO_5029012165" evidence="1">
    <location>
        <begin position="20"/>
        <end position="145"/>
    </location>
</feature>
<organism evidence="2 3">
    <name type="scientific">Panagrellus redivivus</name>
    <name type="common">Microworm</name>
    <dbReference type="NCBI Taxonomy" id="6233"/>
    <lineage>
        <taxon>Eukaryota</taxon>
        <taxon>Metazoa</taxon>
        <taxon>Ecdysozoa</taxon>
        <taxon>Nematoda</taxon>
        <taxon>Chromadorea</taxon>
        <taxon>Rhabditida</taxon>
        <taxon>Tylenchina</taxon>
        <taxon>Panagrolaimomorpha</taxon>
        <taxon>Panagrolaimoidea</taxon>
        <taxon>Panagrolaimidae</taxon>
        <taxon>Panagrellus</taxon>
    </lineage>
</organism>
<dbReference type="Proteomes" id="UP000492821">
    <property type="component" value="Unassembled WGS sequence"/>
</dbReference>
<feature type="signal peptide" evidence="1">
    <location>
        <begin position="1"/>
        <end position="19"/>
    </location>
</feature>
<reference evidence="3" key="2">
    <citation type="submission" date="2020-10" db="UniProtKB">
        <authorList>
            <consortium name="WormBaseParasite"/>
        </authorList>
    </citation>
    <scope>IDENTIFICATION</scope>
</reference>
<proteinExistence type="predicted"/>
<name>A0A7E4VBL0_PANRE</name>
<evidence type="ECO:0000256" key="1">
    <source>
        <dbReference type="SAM" id="SignalP"/>
    </source>
</evidence>
<reference evidence="2" key="1">
    <citation type="journal article" date="2013" name="Genetics">
        <title>The draft genome and transcriptome of Panagrellus redivivus are shaped by the harsh demands of a free-living lifestyle.</title>
        <authorList>
            <person name="Srinivasan J."/>
            <person name="Dillman A.R."/>
            <person name="Macchietto M.G."/>
            <person name="Heikkinen L."/>
            <person name="Lakso M."/>
            <person name="Fracchia K.M."/>
            <person name="Antoshechkin I."/>
            <person name="Mortazavi A."/>
            <person name="Wong G."/>
            <person name="Sternberg P.W."/>
        </authorList>
    </citation>
    <scope>NUCLEOTIDE SEQUENCE [LARGE SCALE GENOMIC DNA]</scope>
    <source>
        <strain evidence="2">MT8872</strain>
    </source>
</reference>